<dbReference type="STRING" id="390640.SAMN04488034_101942"/>
<protein>
    <submittedName>
        <fullName evidence="2">Putative porin</fullName>
    </submittedName>
</protein>
<evidence type="ECO:0000313" key="2">
    <source>
        <dbReference type="EMBL" id="SEE58555.1"/>
    </source>
</evidence>
<dbReference type="AlphaFoldDB" id="A0A1H5K1D2"/>
<dbReference type="InterPro" id="IPR025631">
    <property type="entry name" value="Porin_10"/>
</dbReference>
<dbReference type="EMBL" id="FNUG01000001">
    <property type="protein sequence ID" value="SEE58555.1"/>
    <property type="molecule type" value="Genomic_DNA"/>
</dbReference>
<gene>
    <name evidence="2" type="ORF">SAMN04488034_101942</name>
</gene>
<feature type="region of interest" description="Disordered" evidence="1">
    <location>
        <begin position="30"/>
        <end position="53"/>
    </location>
</feature>
<reference evidence="2 3" key="1">
    <citation type="submission" date="2016-10" db="EMBL/GenBank/DDBJ databases">
        <authorList>
            <person name="de Groot N.N."/>
        </authorList>
    </citation>
    <scope>NUCLEOTIDE SEQUENCE [LARGE SCALE GENOMIC DNA]</scope>
    <source>
        <strain evidence="2 3">DSM 23553</strain>
    </source>
</reference>
<dbReference type="Proteomes" id="UP000199448">
    <property type="component" value="Unassembled WGS sequence"/>
</dbReference>
<name>A0A1H5K1D2_9FLAO</name>
<keyword evidence="3" id="KW-1185">Reference proteome</keyword>
<sequence>MKQKILIIIVLFLLPVVTFGQIERTNRPALRGMGAEQQEPSQRKKEAGPEPAPVSEYKIISVDNDTTFVDTSLTIHKDYKFNYLRKDNFELLPFSNVGQTYNKLVYDFTEGDHLLPQFGARARHYNFMEVDDIYYYHVPTPFTELYFKTVFEQGQTLDSFFTINTSEDLNFSIAYKGLRSLGKYQHMLVSTGNFRTTVSYNTPNDRYHLRTHFVSQDLMNEENGGLTARSLENYISKDPEFDDRSRLDVMFEDAESTLYGKRFYLDHSFALGSMGPATRTGFSIGHKLNYTYKKFEFRQATANDLFGPSFEEVGIHDETRLESVYNEGFLEYTSEALGQLKFRSGFTHYNYGYETVLDLESGFIENRLIGDVLSAGASYSNNLGGFDLVADGMLNIAGDMDGYDLEGQLSYTLSDELWAAVAVDVNDRAPNWNFLLYQSDYINYNWQNDFSNVNTQGLKFRLLAPNWVNVEAAYTRVGNYTYFAADDMGFIKPFQDGGQLNYGKVKVARDFDFGKFALANTLLFQKVFEGEDVLNVPSFITRNSFYYQDHWFKKALYLQTGFTANYFHNYEMNAYDPVLAEFYVQNDREFEGLRSVDFFFNGKIRQARIFFKLERLDALLLGNNNFAAPSYPYRDFAVRFGLVWNFFM</sequence>
<accession>A0A1H5K1D2</accession>
<evidence type="ECO:0000313" key="3">
    <source>
        <dbReference type="Proteomes" id="UP000199448"/>
    </source>
</evidence>
<organism evidence="2 3">
    <name type="scientific">Salinimicrobium catena</name>
    <dbReference type="NCBI Taxonomy" id="390640"/>
    <lineage>
        <taxon>Bacteria</taxon>
        <taxon>Pseudomonadati</taxon>
        <taxon>Bacteroidota</taxon>
        <taxon>Flavobacteriia</taxon>
        <taxon>Flavobacteriales</taxon>
        <taxon>Flavobacteriaceae</taxon>
        <taxon>Salinimicrobium</taxon>
    </lineage>
</organism>
<evidence type="ECO:0000256" key="1">
    <source>
        <dbReference type="SAM" id="MobiDB-lite"/>
    </source>
</evidence>
<dbReference type="Pfam" id="PF14121">
    <property type="entry name" value="Porin_10"/>
    <property type="match status" value="1"/>
</dbReference>
<dbReference type="OrthoDB" id="9812454at2"/>
<proteinExistence type="predicted"/>
<dbReference type="RefSeq" id="WP_093112179.1">
    <property type="nucleotide sequence ID" value="NZ_FNGG01000001.1"/>
</dbReference>